<sequence length="53" mass="6019">MSNGLKYIAVKNDYYSGKTFDSASVHNTYLDMNNGKSGFVFITPACYRTQNWV</sequence>
<evidence type="ECO:0000313" key="2">
    <source>
        <dbReference type="Proteomes" id="UP000532273"/>
    </source>
</evidence>
<dbReference type="Proteomes" id="UP000532273">
    <property type="component" value="Unassembled WGS sequence"/>
</dbReference>
<comment type="caution">
    <text evidence="1">The sequence shown here is derived from an EMBL/GenBank/DDBJ whole genome shotgun (WGS) entry which is preliminary data.</text>
</comment>
<evidence type="ECO:0000313" key="1">
    <source>
        <dbReference type="EMBL" id="MBB4109312.1"/>
    </source>
</evidence>
<proteinExistence type="predicted"/>
<protein>
    <submittedName>
        <fullName evidence="1">Uncharacterized protein</fullName>
    </submittedName>
</protein>
<accession>A0A7W6P6M4</accession>
<dbReference type="AlphaFoldDB" id="A0A7W6P6M4"/>
<reference evidence="1 2" key="1">
    <citation type="submission" date="2020-08" db="EMBL/GenBank/DDBJ databases">
        <title>Genomic Encyclopedia of Type Strains, Phase IV (KMG-IV): sequencing the most valuable type-strain genomes for metagenomic binning, comparative biology and taxonomic classification.</title>
        <authorList>
            <person name="Goeker M."/>
        </authorList>
    </citation>
    <scope>NUCLEOTIDE SEQUENCE [LARGE SCALE GENOMIC DNA]</scope>
    <source>
        <strain evidence="1 2">DSM 100774</strain>
    </source>
</reference>
<dbReference type="EMBL" id="JACIEF010000003">
    <property type="protein sequence ID" value="MBB4109312.1"/>
    <property type="molecule type" value="Genomic_DNA"/>
</dbReference>
<organism evidence="1 2">
    <name type="scientific">Pedobacter zeae</name>
    <dbReference type="NCBI Taxonomy" id="1737356"/>
    <lineage>
        <taxon>Bacteria</taxon>
        <taxon>Pseudomonadati</taxon>
        <taxon>Bacteroidota</taxon>
        <taxon>Sphingobacteriia</taxon>
        <taxon>Sphingobacteriales</taxon>
        <taxon>Sphingobacteriaceae</taxon>
        <taxon>Pedobacter</taxon>
    </lineage>
</organism>
<gene>
    <name evidence="1" type="ORF">GGQ60_003321</name>
</gene>
<name>A0A7W6P6M4_9SPHI</name>